<dbReference type="AlphaFoldDB" id="A0A1A6ADW2"/>
<reference evidence="2" key="1">
    <citation type="submission" date="2013-07" db="EMBL/GenBank/DDBJ databases">
        <title>The Genome Sequence of Cryptococcus dejecticola CBS10117.</title>
        <authorList>
            <consortium name="The Broad Institute Genome Sequencing Platform"/>
            <person name="Cuomo C."/>
            <person name="Litvintseva A."/>
            <person name="Chen Y."/>
            <person name="Heitman J."/>
            <person name="Sun S."/>
            <person name="Springer D."/>
            <person name="Dromer F."/>
            <person name="Young S.K."/>
            <person name="Zeng Q."/>
            <person name="Gargeya S."/>
            <person name="Fitzgerald M."/>
            <person name="Abouelleil A."/>
            <person name="Alvarado L."/>
            <person name="Berlin A.M."/>
            <person name="Chapman S.B."/>
            <person name="Dewar J."/>
            <person name="Goldberg J."/>
            <person name="Griggs A."/>
            <person name="Gujja S."/>
            <person name="Hansen M."/>
            <person name="Howarth C."/>
            <person name="Imamovic A."/>
            <person name="Larimer J."/>
            <person name="McCowan C."/>
            <person name="Murphy C."/>
            <person name="Pearson M."/>
            <person name="Priest M."/>
            <person name="Roberts A."/>
            <person name="Saif S."/>
            <person name="Shea T."/>
            <person name="Sykes S."/>
            <person name="Wortman J."/>
            <person name="Nusbaum C."/>
            <person name="Birren B."/>
        </authorList>
    </citation>
    <scope>NUCLEOTIDE SEQUENCE [LARGE SCALE GENOMIC DNA]</scope>
    <source>
        <strain evidence="2">CBS 10117</strain>
    </source>
</reference>
<feature type="chain" id="PRO_5008342319" evidence="1">
    <location>
        <begin position="21"/>
        <end position="129"/>
    </location>
</feature>
<reference evidence="3" key="2">
    <citation type="submission" date="2013-07" db="EMBL/GenBank/DDBJ databases">
        <authorList>
            <consortium name="The Broad Institute Genome Sequencing Platform"/>
            <person name="Cuomo C."/>
            <person name="Litvintseva A."/>
            <person name="Chen Y."/>
            <person name="Heitman J."/>
            <person name="Sun S."/>
            <person name="Springer D."/>
            <person name="Dromer F."/>
            <person name="Young S.K."/>
            <person name="Zeng Q."/>
            <person name="Gargeya S."/>
            <person name="Fitzgerald M."/>
            <person name="Abouelleil A."/>
            <person name="Alvarado L."/>
            <person name="Berlin A.M."/>
            <person name="Chapman S.B."/>
            <person name="Dewar J."/>
            <person name="Goldberg J."/>
            <person name="Griggs A."/>
            <person name="Gujja S."/>
            <person name="Hansen M."/>
            <person name="Howarth C."/>
            <person name="Imamovic A."/>
            <person name="Larimer J."/>
            <person name="McCowan C."/>
            <person name="Murphy C."/>
            <person name="Pearson M."/>
            <person name="Priest M."/>
            <person name="Roberts A."/>
            <person name="Saif S."/>
            <person name="Shea T."/>
            <person name="Sykes S."/>
            <person name="Wortman J."/>
            <person name="Nusbaum C."/>
            <person name="Birren B."/>
        </authorList>
    </citation>
    <scope>NUCLEOTIDE SEQUENCE</scope>
    <source>
        <strain evidence="3">CBS 10117</strain>
    </source>
</reference>
<dbReference type="EMBL" id="KI894027">
    <property type="protein sequence ID" value="OBR88229.1"/>
    <property type="molecule type" value="Genomic_DNA"/>
</dbReference>
<dbReference type="EMBL" id="CP144530">
    <property type="protein sequence ID" value="WWC57508.1"/>
    <property type="molecule type" value="Genomic_DNA"/>
</dbReference>
<keyword evidence="4" id="KW-1185">Reference proteome</keyword>
<protein>
    <submittedName>
        <fullName evidence="2">Uncharacterized protein</fullName>
    </submittedName>
</protein>
<evidence type="ECO:0000313" key="4">
    <source>
        <dbReference type="Proteomes" id="UP000078595"/>
    </source>
</evidence>
<sequence>MRCQSLSISLLCFWGYSAQSQLNTVLGWAASKSLGQEYPGSQCPAHRHGVLRDVLTLPDFGFSPTAYAMYSDLREIGNEIPGHCVCTNNPASGYDYVGGDIFNCPNDDSHAATYIDGPSVAATPPSTPR</sequence>
<name>A0A1A6ADW2_9TREE</name>
<evidence type="ECO:0000256" key="1">
    <source>
        <dbReference type="SAM" id="SignalP"/>
    </source>
</evidence>
<evidence type="ECO:0000313" key="2">
    <source>
        <dbReference type="EMBL" id="OBR88229.1"/>
    </source>
</evidence>
<dbReference type="Proteomes" id="UP000078595">
    <property type="component" value="Chromosome 1"/>
</dbReference>
<feature type="signal peptide" evidence="1">
    <location>
        <begin position="1"/>
        <end position="20"/>
    </location>
</feature>
<dbReference type="RefSeq" id="XP_018266071.1">
    <property type="nucleotide sequence ID" value="XM_018403417.1"/>
</dbReference>
<organism evidence="2">
    <name type="scientific">Kwoniella dejecticola CBS 10117</name>
    <dbReference type="NCBI Taxonomy" id="1296121"/>
    <lineage>
        <taxon>Eukaryota</taxon>
        <taxon>Fungi</taxon>
        <taxon>Dikarya</taxon>
        <taxon>Basidiomycota</taxon>
        <taxon>Agaricomycotina</taxon>
        <taxon>Tremellomycetes</taxon>
        <taxon>Tremellales</taxon>
        <taxon>Cryptococcaceae</taxon>
        <taxon>Kwoniella</taxon>
    </lineage>
</organism>
<dbReference type="VEuPathDB" id="FungiDB:I303_00040"/>
<gene>
    <name evidence="2" type="ORF">I303_00040</name>
    <name evidence="3" type="ORF">I303_100040</name>
</gene>
<keyword evidence="1" id="KW-0732">Signal</keyword>
<dbReference type="KEGG" id="kdj:28963739"/>
<accession>A0A1A6ADW2</accession>
<proteinExistence type="predicted"/>
<dbReference type="GeneID" id="28963739"/>
<reference evidence="3" key="3">
    <citation type="submission" date="2024-02" db="EMBL/GenBank/DDBJ databases">
        <title>Comparative genomics of Cryptococcus and Kwoniella reveals pathogenesis evolution and contrasting modes of karyotype evolution via chromosome fusion or intercentromeric recombination.</title>
        <authorList>
            <person name="Coelho M.A."/>
            <person name="David-Palma M."/>
            <person name="Shea T."/>
            <person name="Bowers K."/>
            <person name="McGinley-Smith S."/>
            <person name="Mohammad A.W."/>
            <person name="Gnirke A."/>
            <person name="Yurkov A.M."/>
            <person name="Nowrousian M."/>
            <person name="Sun S."/>
            <person name="Cuomo C.A."/>
            <person name="Heitman J."/>
        </authorList>
    </citation>
    <scope>NUCLEOTIDE SEQUENCE</scope>
    <source>
        <strain evidence="3">CBS 10117</strain>
    </source>
</reference>
<evidence type="ECO:0000313" key="3">
    <source>
        <dbReference type="EMBL" id="WWC57508.1"/>
    </source>
</evidence>